<dbReference type="AlphaFoldDB" id="A0A5C5G7P5"/>
<dbReference type="Proteomes" id="UP000314011">
    <property type="component" value="Unassembled WGS sequence"/>
</dbReference>
<dbReference type="OrthoDB" id="7644647at2"/>
<evidence type="ECO:0000313" key="2">
    <source>
        <dbReference type="Proteomes" id="UP000314011"/>
    </source>
</evidence>
<keyword evidence="2" id="KW-1185">Reference proteome</keyword>
<gene>
    <name evidence="1" type="ORF">FHY64_19410</name>
</gene>
<organism evidence="1 2">
    <name type="scientific">Pelagovum pacificum</name>
    <dbReference type="NCBI Taxonomy" id="2588711"/>
    <lineage>
        <taxon>Bacteria</taxon>
        <taxon>Pseudomonadati</taxon>
        <taxon>Pseudomonadota</taxon>
        <taxon>Alphaproteobacteria</taxon>
        <taxon>Rhodobacterales</taxon>
        <taxon>Paracoccaceae</taxon>
        <taxon>Pelagovum</taxon>
    </lineage>
</organism>
<reference evidence="1 2" key="1">
    <citation type="submission" date="2019-06" db="EMBL/GenBank/DDBJ databases">
        <title>Genome of new Rhodobacteraceae sp. SM1903.</title>
        <authorList>
            <person name="Ren X."/>
        </authorList>
    </citation>
    <scope>NUCLEOTIDE SEQUENCE [LARGE SCALE GENOMIC DNA]</scope>
    <source>
        <strain evidence="1 2">SM1903</strain>
    </source>
</reference>
<accession>A0A5C5G7P5</accession>
<protein>
    <submittedName>
        <fullName evidence="1">Uncharacterized protein</fullName>
    </submittedName>
</protein>
<name>A0A5C5G7P5_9RHOB</name>
<evidence type="ECO:0000313" key="1">
    <source>
        <dbReference type="EMBL" id="TNY30783.1"/>
    </source>
</evidence>
<dbReference type="EMBL" id="VFFF01000004">
    <property type="protein sequence ID" value="TNY30783.1"/>
    <property type="molecule type" value="Genomic_DNA"/>
</dbReference>
<sequence>MEPGVAWRRHAWKKARADLLPTLPIEVLRLRVARAKALGLPYRTYASVRASTGRDVIGFLFSTNALGLLKQDREMPADRATRLDQLSKVDRTALVQAGLDADLVAALPGLDAAHPAPLFTESWSGTRAILLDALRARAVPADGVLIVGETAIERSWAETARTAGFLTGESYFG</sequence>
<proteinExistence type="predicted"/>
<comment type="caution">
    <text evidence="1">The sequence shown here is derived from an EMBL/GenBank/DDBJ whole genome shotgun (WGS) entry which is preliminary data.</text>
</comment>